<organism evidence="1 2">
    <name type="scientific">Geoalkalibacter subterraneus</name>
    <dbReference type="NCBI Taxonomy" id="483547"/>
    <lineage>
        <taxon>Bacteria</taxon>
        <taxon>Pseudomonadati</taxon>
        <taxon>Thermodesulfobacteriota</taxon>
        <taxon>Desulfuromonadia</taxon>
        <taxon>Desulfuromonadales</taxon>
        <taxon>Geoalkalibacteraceae</taxon>
        <taxon>Geoalkalibacter</taxon>
    </lineage>
</organism>
<evidence type="ECO:0000313" key="2">
    <source>
        <dbReference type="Proteomes" id="UP000035036"/>
    </source>
</evidence>
<name>A0A0B5FB93_9BACT</name>
<dbReference type="EMBL" id="CP010311">
    <property type="protein sequence ID" value="AJF05432.1"/>
    <property type="molecule type" value="Genomic_DNA"/>
</dbReference>
<reference evidence="1 2" key="1">
    <citation type="journal article" date="2015" name="Genome Announc.">
        <title>Genomes of Geoalkalibacter ferrihydriticus Z-0531T and Geoalkalibacter subterraneus Red1T, Two Haloalkaliphilic Metal-Reducing Deltaproteobacteria.</title>
        <authorList>
            <person name="Badalamenti J.P."/>
            <person name="Krajmalnik-Brown R."/>
            <person name="Torres C.I."/>
            <person name="Bond D.R."/>
        </authorList>
    </citation>
    <scope>NUCLEOTIDE SEQUENCE [LARGE SCALE GENOMIC DNA]</scope>
    <source>
        <strain evidence="1 2">Red1</strain>
    </source>
</reference>
<sequence>MNFGFCTISGFFLVAVQALKSKHGLALILIGKFEFHSKSDVRMCAFYFPAVDPITIQSNYRFKPTGGDGLSRYDILGITIIQITMAT</sequence>
<evidence type="ECO:0000313" key="1">
    <source>
        <dbReference type="EMBL" id="AJF05432.1"/>
    </source>
</evidence>
<accession>A0A0B5FB93</accession>
<keyword evidence="2" id="KW-1185">Reference proteome</keyword>
<gene>
    <name evidence="1" type="ORF">GSUB_00900</name>
</gene>
<dbReference type="AlphaFoldDB" id="A0A0B5FB93"/>
<protein>
    <submittedName>
        <fullName evidence="1">Uncharacterized protein</fullName>
    </submittedName>
</protein>
<dbReference type="KEGG" id="gsb:GSUB_00900"/>
<dbReference type="HOGENOM" id="CLU_2478925_0_0_7"/>
<proteinExistence type="predicted"/>
<dbReference type="Proteomes" id="UP000035036">
    <property type="component" value="Chromosome"/>
</dbReference>